<dbReference type="Gene3D" id="3.30.2410.10">
    <property type="entry name" value="Hect, E3 ligase catalytic domain"/>
    <property type="match status" value="1"/>
</dbReference>
<dbReference type="CDD" id="cd11709">
    <property type="entry name" value="SPRY"/>
    <property type="match status" value="1"/>
</dbReference>
<reference evidence="7" key="1">
    <citation type="submission" date="2021-09" db="EMBL/GenBank/DDBJ databases">
        <authorList>
            <consortium name="AG Swart"/>
            <person name="Singh M."/>
            <person name="Singh A."/>
            <person name="Seah K."/>
            <person name="Emmerich C."/>
        </authorList>
    </citation>
    <scope>NUCLEOTIDE SEQUENCE</scope>
    <source>
        <strain evidence="7">ATCC30299</strain>
    </source>
</reference>
<dbReference type="Gene3D" id="2.60.120.920">
    <property type="match status" value="3"/>
</dbReference>
<dbReference type="InterPro" id="IPR003877">
    <property type="entry name" value="SPRY_dom"/>
</dbReference>
<dbReference type="InterPro" id="IPR013320">
    <property type="entry name" value="ConA-like_dom_sf"/>
</dbReference>
<name>A0AAU9JVU1_9CILI</name>
<evidence type="ECO:0000256" key="2">
    <source>
        <dbReference type="ARBA" id="ARBA00023157"/>
    </source>
</evidence>
<evidence type="ECO:0000313" key="7">
    <source>
        <dbReference type="EMBL" id="CAG9327548.1"/>
    </source>
</evidence>
<dbReference type="InterPro" id="IPR000569">
    <property type="entry name" value="HECT_dom"/>
</dbReference>
<feature type="compositionally biased region" description="Basic and acidic residues" evidence="4">
    <location>
        <begin position="2188"/>
        <end position="2200"/>
    </location>
</feature>
<feature type="domain" description="B30.2/SPRY" evidence="5">
    <location>
        <begin position="3118"/>
        <end position="3300"/>
    </location>
</feature>
<evidence type="ECO:0000256" key="3">
    <source>
        <dbReference type="PROSITE-ProRule" id="PRU00104"/>
    </source>
</evidence>
<dbReference type="Gene3D" id="3.30.2160.10">
    <property type="entry name" value="Hect, E3 ligase catalytic domain"/>
    <property type="match status" value="1"/>
</dbReference>
<dbReference type="Gene3D" id="3.90.1750.10">
    <property type="entry name" value="Hect, E3 ligase catalytic domains"/>
    <property type="match status" value="1"/>
</dbReference>
<feature type="domain" description="HECT" evidence="6">
    <location>
        <begin position="3691"/>
        <end position="4032"/>
    </location>
</feature>
<dbReference type="PROSITE" id="PS50188">
    <property type="entry name" value="B302_SPRY"/>
    <property type="match status" value="2"/>
</dbReference>
<dbReference type="SMART" id="SM00119">
    <property type="entry name" value="HECTc"/>
    <property type="match status" value="1"/>
</dbReference>
<dbReference type="InterPro" id="IPR042469">
    <property type="entry name" value="HECTD3"/>
</dbReference>
<keyword evidence="8" id="KW-1185">Reference proteome</keyword>
<dbReference type="InterPro" id="IPR035914">
    <property type="entry name" value="Sperma_CUB_dom_sf"/>
</dbReference>
<dbReference type="InterPro" id="IPR001870">
    <property type="entry name" value="B30.2/SPRY"/>
</dbReference>
<feature type="active site" description="Glycyl thioester intermediate" evidence="3">
    <location>
        <position position="4000"/>
    </location>
</feature>
<proteinExistence type="predicted"/>
<dbReference type="InterPro" id="IPR000859">
    <property type="entry name" value="CUB_dom"/>
</dbReference>
<organism evidence="7 8">
    <name type="scientific">Blepharisma stoltei</name>
    <dbReference type="NCBI Taxonomy" id="1481888"/>
    <lineage>
        <taxon>Eukaryota</taxon>
        <taxon>Sar</taxon>
        <taxon>Alveolata</taxon>
        <taxon>Ciliophora</taxon>
        <taxon>Postciliodesmatophora</taxon>
        <taxon>Heterotrichea</taxon>
        <taxon>Heterotrichida</taxon>
        <taxon>Blepharismidae</taxon>
        <taxon>Blepharisma</taxon>
    </lineage>
</organism>
<accession>A0AAU9JVU1</accession>
<dbReference type="InterPro" id="IPR035983">
    <property type="entry name" value="Hect_E3_ubiquitin_ligase"/>
</dbReference>
<dbReference type="InterPro" id="IPR043136">
    <property type="entry name" value="B30.2/SPRY_sf"/>
</dbReference>
<evidence type="ECO:0000259" key="6">
    <source>
        <dbReference type="PROSITE" id="PS50237"/>
    </source>
</evidence>
<evidence type="ECO:0000259" key="5">
    <source>
        <dbReference type="PROSITE" id="PS50188"/>
    </source>
</evidence>
<comment type="caution">
    <text evidence="7">The sequence shown here is derived from an EMBL/GenBank/DDBJ whole genome shotgun (WGS) entry which is preliminary data.</text>
</comment>
<dbReference type="EMBL" id="CAJZBQ010000044">
    <property type="protein sequence ID" value="CAG9327548.1"/>
    <property type="molecule type" value="Genomic_DNA"/>
</dbReference>
<dbReference type="SUPFAM" id="SSF49854">
    <property type="entry name" value="Spermadhesin, CUB domain"/>
    <property type="match status" value="1"/>
</dbReference>
<protein>
    <submittedName>
        <fullName evidence="7">Uncharacterized protein</fullName>
    </submittedName>
</protein>
<keyword evidence="2" id="KW-1015">Disulfide bond</keyword>
<keyword evidence="1 3" id="KW-0833">Ubl conjugation pathway</keyword>
<dbReference type="Gene3D" id="2.60.120.290">
    <property type="entry name" value="Spermadhesin, CUB domain"/>
    <property type="match status" value="2"/>
</dbReference>
<feature type="domain" description="B30.2/SPRY" evidence="5">
    <location>
        <begin position="247"/>
        <end position="440"/>
    </location>
</feature>
<feature type="region of interest" description="Disordered" evidence="4">
    <location>
        <begin position="2181"/>
        <end position="2203"/>
    </location>
</feature>
<dbReference type="PROSITE" id="PS50237">
    <property type="entry name" value="HECT"/>
    <property type="match status" value="1"/>
</dbReference>
<dbReference type="Pfam" id="PF00622">
    <property type="entry name" value="SPRY"/>
    <property type="match status" value="2"/>
</dbReference>
<dbReference type="SUPFAM" id="SSF49899">
    <property type="entry name" value="Concanavalin A-like lectins/glucanases"/>
    <property type="match status" value="3"/>
</dbReference>
<dbReference type="PANTHER" id="PTHR46654">
    <property type="entry name" value="E3 UBIQUITIN-PROTEIN LIGASE HECTD3"/>
    <property type="match status" value="1"/>
</dbReference>
<sequence length="4043" mass="461411">MGNSLSDILSRVDSLDLDRISKTLKDDLAFISNPSIIFDIDSLLSRSDLDVYQAPGLDKTKPKEDDVTTDQEESMILSLDNPDRFHEKHADAIKNLIEDILRKRTEDSSTKEIIKKFQAISKSFESLLRIEQFNKLRGKNEEKKEKIKKTAISDKAEIAISAGLRTIVMIIETVKEIKPELHERLIQQACEILKEIPPLSLQSNEPAIVNSLTVITQFFDSILRNERKTNFVPLLSLCIASGNLNTILALVVSLFVVRQVDREVLEAIFPLLKIFKDFGALSPKWSIDKCGPESNIEDYGTAVSGESGWSTVLGEDEFRSGIHYFEAIIEKLSTENLMLGVADAKYNSLTCWAENSFTTISYQADSTIWLKSTEIYKWEKWSIGDKIGMLLDMNEKTVTFYKNGIKEPQEKHKPLPDVVKIYTSQSGVSKIRLVNPEDYPEEVAKLLGIEKHVDSNLFKENKLFKIFGNEEINDEYLGVTSGDILTFILNKLANANENVLNFLQSENKACTQPKKKGISIDLRCSTLDQLDLIFEKILIIAKKNEFSKLNLENCHSCFISLQKIIRAHLLISEFHSENDLTSLIKKRIFDHSTELILLLPNTKSSEEASSTISLCFDIFYGDPKEKLLFMVTRLENRKKNKEDNEGLIKLQDKIFSEMKKPEKLFSALELVGEDQEILIRKFIDLLIEFAAQESIKAIQGKQYDISLIKLLETAQTAIFSQAAKSIFSSKWLGILSLYSLSFFKATSEIIKTILELYPNGEIPDEFYIKSKDTMINQTLEIFLHLLMVTKSDINFLSKILSEIQTLIWTLHRFPAKPPILNTEPKAFSQIFESEHNYKDNMNTEYLIQFPRAKKYTLIFDPQCKTENSCDYLELWTEKEKLNKLAKWTGTDWPKEPFEVKNPLLFFTFHSDGSQNDYGWKIEIKSYIEARYTEVWPTGIMQAVNVLMGIIASNLVSGEYDNKPENEEIVKLLANPMLKYGISDNALAIIKDPSPVNQDLITLATNKSLVKKAKRALTLSGYPEVIKNRIIKSKSSAITLGDYIASYQKIQKNPSFSNIQFLQELIDGSDRVKAAWTNLKKKSGIFGPSTNTGGSEMDQAERAIFAVYIAFFDVIDTVNKIFDSPEEVGLTLKFIIKQSNLIRGWAQKHKQQLMDHGNPDITYTDINRDIVIKSALLLAGEYRFSLNELGVNKVMKNLLSSVAKMQTKNSLPLKTASKWKAVKKAVITSSKLKGLLTTASKIKQPENEDIKEFLKVADFVTKFLESSISLQEIMETIEKRRTKGIARVLGLLLFSDLIKNSNKNETAIVKIFSDSLKKKGEKHHCWDGLEGIDPFLLKCVQHSFFEVYETLQKELKKNDDNKNKISDYEYYLSVIEAMSYPLKGIDGDLILEKQFSMTISHLLKWAKGNFGEDEIVKPFKKELCITRLGILIENEVPENSEKILLEEKRDENNLYLVIDKGGNAQPIVEILLESHLINGYEKATEDFVFKGERKYILIKRDSEKPNQKYLTGISNNLEFSFTNYEDLLSPELDIDTKTRESLKLKLSKSSWGLFKQILYSIVGSWVEPNESTKNLIQEIFIKVLFDEFKFDKIFMAQNTDQFIISQIVKGENWIGKNIISSELVKNPVKEWIRQFKKETENFEGFYLCEIIDDFINKADPAMKGIIHQNDLIRLDSSIVDTLECYEENKNSKGEYDFFRYLNVFKNFSSQFPEDIQDYIGSSQLWHHLRNDYYEALEDYNMTNIRQVIENFNRRIKQSVENSFSKFLELFLSANEPGIIIPEKIPENAPAEFKDEAGNLDFYITIKAITSNKEKFKDYYNEIKDAISMYNDLPSSCKSTSKAISGQIDFISSLLWTLYGSLGSHCLTKLIAREEYFDTLLKITFAIPSAKTILLGTRILRHIIPTQHSPQTFLPYWEKIGKLTGNKFDFISFLLIKIGKGAIWYENESSKEISLRWAYEAESLLLSLTAVERWRYEVVEVLIRTLRDGSESLMLGTPLSAIHAGALYFMASSSKNFDGYGVIPTVLSQAKLLNCSLPRGIIKEITSPNARFYSVIEDTTITENLEKIDSIEAQINIKLNEQLDSEEKDRLSASTISFWETLRSSSNVLINANCDSIANLRALYTKLDIISMVCMIDTLESKEPKYSEIENIIGNVISKSKPQLTTSKNSYIRLISEISKKLHSKPASQGEEKKEEEEKPLTEEEAQNKIAQWNDNDQLLAIELVSVDIPIVKIVKCFEMGIKEKQAIIDWKEPEKIQKVAGQIYRLALFKESSFKIKDLTGKSEFYQNETKHLVIKNPKQAAERKEYKNSLPYDIFQKNIEPLASITIMAAIQGQAINNKLSCGLIVGDLEIGITTAIGRPHFAINNEPNGEASLFEPLIIRIYAKANGEVSITNENSKIHVEKICGTVFNGIKIGDFGVYLDIGASASLLCFEVYENKYEGDLQSKIEPPKELEGGERYVKIQLKDQNLDKFRLQLLGFSDEEIDEALKASNDLSSAIDYALNRFGVENMNNPPLSLEQEMVTDIKIFDKIEKVPPGFHIVKIYENGNPIKFEIPKRKILAMKKEKKVSGNACVGFSIAGGAAGYTDIGDLSINDDRTNQVSIKISQPDKNSPSIKDIAFIKVSSVYSVVLPYGYQLLTDKDNKALNIASQDIKSYYILVAVKYPDSVLNCPIVPLKSMEISGTDTHGLVDHKIGENSNGAQVDDSASYEALSLMELYNSLLDIEENRRLAISKKLLVSTLKKYPNMITTMPGRTSLGRLLTHLESELDHLEAPIRKLLQNLDGENFRLKAAKECLNILISYLICNTSGQRSSTYESVHPYADNFDAEGVISFPGANGIRIEFDPRCATEESCDYLKFYEKPSKQGEIKNFSGTGTSKWTGFEVQKSTIYWYFHSDGSRNDWGYRFTATSLGGEKTVKPNGALWMLEKLREFAITNEELRILYTPRFLQPLFLFVLSANSVDDKLRALNILKSYMINNNPTIEKIIEISLLEANELYHENEAAKTWNQILQALITFLFEIGNFSNLENQEQWFMELNELVSDMKGLTDKDEALEMFLFDRFKERISKNAEEVRESLHPYKRQTKVEKIQIPGALFLNIEIDPNSMLDPSETIYFSYDNKGKIPVENVENLVFNQINDCFWMENPKGNGILLENKNRTARRDNGNGYTTAILNQNFNSGIIKITFSIDSDGNNDNFYIGAIKSDEIDSALNSCIGIGYQKESWTWKKSGDFYSKGSNTHGASFSSADLLSILLNFDTKELIFFKNDTEVCKFTQIAEDITPVACFGENSLSVSLKCIQKEGTKYNLTVKGDIVYGWYPINSSYLIKHFWSDSNENASISTDKRTLIKFEDSPSIYATTPELKIGRNYIEVFINSRGKIGLGFTFSSIFAQKLIEHENSIIIYSDVEGFSVNDIIGCYIDFEEGKFKFYKNGKFLVTKRPNFQFNDKMEPLKFVSVLTIPEQSITISEFPKFPADIDIINISSENDYIYYGYKFKIIPKFTGRTKNVINSYFNYASEETKNDWQQNYSQKYKHLFKNGAAEQLVNYLDEFTQSKGLDILNLKNEEINPNENELIYYQELEKISKDDMRELYQILLRFNKRVESSLYLFNLHLDSIASMSELQRVFIGSRSYVFFRFKNGILKDSLTKTANEKRTEITIDRPKAARHRDRKDVDVYGQFSIFGQIYRCMINIPNTEFRNSERVYRVTYRGEASIDAGGPYNESMSNMCDELQSSYLRLLVPCPNNVNNIGENRESWIINPSADSPQDLELFTFLGKLMGAAIRTQNNLNISFPPLFWKRLLMDPLSTRDLRGIDVCTVQILEILRNPEENQLTPETFAYAYDEKFATKDSSGREVELIPNGKEISVTYETAKEYADLIEKFRLSEGAKAYEAIRNGISAVVPIDYLNLFSWKQVETLVCGASNIDIEILKGNTDYENCSINDPHISTFWEVLLEMTPKERSLYLKFVWGRSKLPSGKEWKHMKITRYLPQGPVNNYLPVSHTCFFSIELPAYTSKEVMREKMLYAITHCTDIDLDGRASGGWEEDD</sequence>
<evidence type="ECO:0000256" key="1">
    <source>
        <dbReference type="ARBA" id="ARBA00022786"/>
    </source>
</evidence>
<dbReference type="SUPFAM" id="SSF56204">
    <property type="entry name" value="Hect, E3 ligase catalytic domain"/>
    <property type="match status" value="1"/>
</dbReference>
<dbReference type="Pfam" id="PF00632">
    <property type="entry name" value="HECT"/>
    <property type="match status" value="1"/>
</dbReference>
<dbReference type="Pfam" id="PF00431">
    <property type="entry name" value="CUB"/>
    <property type="match status" value="1"/>
</dbReference>
<dbReference type="PANTHER" id="PTHR46654:SF1">
    <property type="entry name" value="E3 UBIQUITIN-PROTEIN LIGASE HECTD3"/>
    <property type="match status" value="1"/>
</dbReference>
<evidence type="ECO:0000313" key="8">
    <source>
        <dbReference type="Proteomes" id="UP001162131"/>
    </source>
</evidence>
<evidence type="ECO:0000256" key="4">
    <source>
        <dbReference type="SAM" id="MobiDB-lite"/>
    </source>
</evidence>
<dbReference type="GO" id="GO:0004842">
    <property type="term" value="F:ubiquitin-protein transferase activity"/>
    <property type="evidence" value="ECO:0007669"/>
    <property type="project" value="InterPro"/>
</dbReference>
<dbReference type="Proteomes" id="UP001162131">
    <property type="component" value="Unassembled WGS sequence"/>
</dbReference>
<gene>
    <name evidence="7" type="ORF">BSTOLATCC_MIC44181</name>
</gene>